<name>A0AAV4ZZ72_9AGAM</name>
<gene>
    <name evidence="2" type="ORF">Clacol_000755</name>
</gene>
<dbReference type="Proteomes" id="UP001050691">
    <property type="component" value="Unassembled WGS sequence"/>
</dbReference>
<accession>A0AAV4ZZ72</accession>
<evidence type="ECO:0000259" key="1">
    <source>
        <dbReference type="PROSITE" id="PS51186"/>
    </source>
</evidence>
<evidence type="ECO:0000313" key="3">
    <source>
        <dbReference type="Proteomes" id="UP001050691"/>
    </source>
</evidence>
<dbReference type="CDD" id="cd04301">
    <property type="entry name" value="NAT_SF"/>
    <property type="match status" value="1"/>
</dbReference>
<feature type="domain" description="N-acetyltransferase" evidence="1">
    <location>
        <begin position="11"/>
        <end position="233"/>
    </location>
</feature>
<dbReference type="PROSITE" id="PS51186">
    <property type="entry name" value="GNAT"/>
    <property type="match status" value="1"/>
</dbReference>
<dbReference type="AlphaFoldDB" id="A0AAV4ZZ72"/>
<reference evidence="2" key="1">
    <citation type="submission" date="2021-10" db="EMBL/GenBank/DDBJ databases">
        <title>De novo Genome Assembly of Clathrus columnatus (Basidiomycota, Fungi) Using Illumina and Nanopore Sequence Data.</title>
        <authorList>
            <person name="Ogiso-Tanaka E."/>
            <person name="Itagaki H."/>
            <person name="Hosoya T."/>
            <person name="Hosaka K."/>
        </authorList>
    </citation>
    <scope>NUCLEOTIDE SEQUENCE</scope>
    <source>
        <strain evidence="2">MO-923</strain>
    </source>
</reference>
<protein>
    <recommendedName>
        <fullName evidence="1">N-acetyltransferase domain-containing protein</fullName>
    </recommendedName>
</protein>
<dbReference type="Gene3D" id="3.40.630.30">
    <property type="match status" value="1"/>
</dbReference>
<dbReference type="GO" id="GO:0016747">
    <property type="term" value="F:acyltransferase activity, transferring groups other than amino-acyl groups"/>
    <property type="evidence" value="ECO:0007669"/>
    <property type="project" value="InterPro"/>
</dbReference>
<proteinExistence type="predicted"/>
<comment type="caution">
    <text evidence="2">The sequence shown here is derived from an EMBL/GenBank/DDBJ whole genome shotgun (WGS) entry which is preliminary data.</text>
</comment>
<organism evidence="2 3">
    <name type="scientific">Clathrus columnatus</name>
    <dbReference type="NCBI Taxonomy" id="1419009"/>
    <lineage>
        <taxon>Eukaryota</taxon>
        <taxon>Fungi</taxon>
        <taxon>Dikarya</taxon>
        <taxon>Basidiomycota</taxon>
        <taxon>Agaricomycotina</taxon>
        <taxon>Agaricomycetes</taxon>
        <taxon>Phallomycetidae</taxon>
        <taxon>Phallales</taxon>
        <taxon>Clathraceae</taxon>
        <taxon>Clathrus</taxon>
    </lineage>
</organism>
<sequence>MGSNNVTLDDIIIRRVTSINESKIEEILDVYIKTYWDDIFRGPIVRKENGCGRYMAKGMFLTAVMNGLAFVAEHKDDGRVLAGIGFFKPGKERIFGSEEEQKLSGYKTMHELMTDEENALWDEQMEIWFSIIDKGILSSIEHGYPIMQLFVSPEVQKRGIGTRLVRESLKLIIDSNDPDAYAFLGAYTPKAIRLYEHLGFKITASAEIPLELVRTDGGPRKSFLGTIMTKPRSKMLEEDT</sequence>
<dbReference type="EMBL" id="BPWL01000001">
    <property type="protein sequence ID" value="GJJ06562.1"/>
    <property type="molecule type" value="Genomic_DNA"/>
</dbReference>
<dbReference type="InterPro" id="IPR016181">
    <property type="entry name" value="Acyl_CoA_acyltransferase"/>
</dbReference>
<evidence type="ECO:0000313" key="2">
    <source>
        <dbReference type="EMBL" id="GJJ06562.1"/>
    </source>
</evidence>
<keyword evidence="3" id="KW-1185">Reference proteome</keyword>
<dbReference type="InterPro" id="IPR000182">
    <property type="entry name" value="GNAT_dom"/>
</dbReference>
<dbReference type="Pfam" id="PF13508">
    <property type="entry name" value="Acetyltransf_7"/>
    <property type="match status" value="1"/>
</dbReference>
<dbReference type="SUPFAM" id="SSF55729">
    <property type="entry name" value="Acyl-CoA N-acyltransferases (Nat)"/>
    <property type="match status" value="1"/>
</dbReference>